<dbReference type="Proteomes" id="UP001196565">
    <property type="component" value="Unassembled WGS sequence"/>
</dbReference>
<dbReference type="RefSeq" id="WP_219765548.1">
    <property type="nucleotide sequence ID" value="NZ_JAHYBZ010000009.1"/>
</dbReference>
<sequence>MLPCRHEGVGRQAWSGRGWVSPWRRRCAPPPPGRRWARPSRRLIQARRWGEWALALFERICIAALLRHEPPDAVAAEELAGSPRIPPEHLRANTAARETAGWRVRGRSASFTLMLLEPGTQCAVYAEGVDPAAFLDAAEQPMLRWDALPGWLRQPRHSASPRPFGMLSFRRSRYRPDQSSRAPMAHIVASAADRRDGRLNTAVISTGIDTAPSP</sequence>
<name>A0ABS7AI44_9PROT</name>
<evidence type="ECO:0000313" key="1">
    <source>
        <dbReference type="EMBL" id="MBW6400985.1"/>
    </source>
</evidence>
<evidence type="ECO:0000313" key="2">
    <source>
        <dbReference type="Proteomes" id="UP001196565"/>
    </source>
</evidence>
<proteinExistence type="predicted"/>
<protein>
    <submittedName>
        <fullName evidence="1">Uncharacterized protein</fullName>
    </submittedName>
</protein>
<gene>
    <name evidence="1" type="ORF">KPL78_24210</name>
</gene>
<keyword evidence="2" id="KW-1185">Reference proteome</keyword>
<reference evidence="1 2" key="1">
    <citation type="submission" date="2021-07" db="EMBL/GenBank/DDBJ databases">
        <authorList>
            <person name="So Y."/>
        </authorList>
    </citation>
    <scope>NUCLEOTIDE SEQUENCE [LARGE SCALE GENOMIC DNA]</scope>
    <source>
        <strain evidence="1 2">HJA6</strain>
    </source>
</reference>
<comment type="caution">
    <text evidence="1">The sequence shown here is derived from an EMBL/GenBank/DDBJ whole genome shotgun (WGS) entry which is preliminary data.</text>
</comment>
<dbReference type="EMBL" id="JAHYBZ010000009">
    <property type="protein sequence ID" value="MBW6400985.1"/>
    <property type="molecule type" value="Genomic_DNA"/>
</dbReference>
<accession>A0ABS7AI44</accession>
<organism evidence="1 2">
    <name type="scientific">Roseomonas alba</name>
    <dbReference type="NCBI Taxonomy" id="2846776"/>
    <lineage>
        <taxon>Bacteria</taxon>
        <taxon>Pseudomonadati</taxon>
        <taxon>Pseudomonadota</taxon>
        <taxon>Alphaproteobacteria</taxon>
        <taxon>Acetobacterales</taxon>
        <taxon>Roseomonadaceae</taxon>
        <taxon>Roseomonas</taxon>
    </lineage>
</organism>